<proteinExistence type="predicted"/>
<evidence type="ECO:0000259" key="2">
    <source>
        <dbReference type="Pfam" id="PF02350"/>
    </source>
</evidence>
<name>A0A101INB5_9EURY</name>
<sequence length="378" mass="41958">MKIVSIVGARPQFIKCAPVSRELRKEHEEVLVHTGQHYDHSMSEVFFEELAIPKPDYNLNIGSGTHGHQTGAMLGAIENVLEKESPDVVLVYGDTNSTLAGALAAAKLHVPVAHVEAGLRSFDRRMPEEVNRVLTDHCSDMLFCPTETAVRNLAAEGVTEGVFLVGDVMCDAMEYNRAVAEERSRVLEEVGVRPGEYLVLTVHRPSNTDSRENMAAILGALGEAGRPAVFPVHPRTRKYLSEYGLLVEMPENIRVIEPLGYLDMLHLMAQRPLHHPPGEHRVGRNGGGRVERACGSGEGEDCRCHSLFIAHIATEWYIRRWRSQPPDPENSHRASKRPVRMRGLRHAPAGDPVSHEQPFFFCRRRPAHAPEDVPGQGG</sequence>
<reference evidence="4" key="1">
    <citation type="journal article" date="2015" name="MBio">
        <title>Genome-Resolved Metagenomic Analysis Reveals Roles for Candidate Phyla and Other Microbial Community Members in Biogeochemical Transformations in Oil Reservoirs.</title>
        <authorList>
            <person name="Hu P."/>
            <person name="Tom L."/>
            <person name="Singh A."/>
            <person name="Thomas B.C."/>
            <person name="Baker B.J."/>
            <person name="Piceno Y.M."/>
            <person name="Andersen G.L."/>
            <person name="Banfield J.F."/>
        </authorList>
    </citation>
    <scope>NUCLEOTIDE SEQUENCE [LARGE SCALE GENOMIC DNA]</scope>
</reference>
<dbReference type="Pfam" id="PF02350">
    <property type="entry name" value="Epimerase_2"/>
    <property type="match status" value="1"/>
</dbReference>
<feature type="non-terminal residue" evidence="3">
    <location>
        <position position="378"/>
    </location>
</feature>
<evidence type="ECO:0000313" key="3">
    <source>
        <dbReference type="EMBL" id="KUK98408.1"/>
    </source>
</evidence>
<dbReference type="NCBIfam" id="TIGR00236">
    <property type="entry name" value="wecB"/>
    <property type="match status" value="1"/>
</dbReference>
<dbReference type="InterPro" id="IPR003331">
    <property type="entry name" value="UDP_GlcNAc_Epimerase_2_dom"/>
</dbReference>
<dbReference type="Proteomes" id="UP000054598">
    <property type="component" value="Unassembled WGS sequence"/>
</dbReference>
<comment type="caution">
    <text evidence="3">The sequence shown here is derived from an EMBL/GenBank/DDBJ whole genome shotgun (WGS) entry which is preliminary data.</text>
</comment>
<gene>
    <name evidence="3" type="ORF">XE10_2073</name>
</gene>
<evidence type="ECO:0000256" key="1">
    <source>
        <dbReference type="SAM" id="MobiDB-lite"/>
    </source>
</evidence>
<protein>
    <submittedName>
        <fullName evidence="3">UDP-N-acetylglucosamine 2-epimerase</fullName>
    </submittedName>
</protein>
<feature type="compositionally biased region" description="Basic residues" evidence="1">
    <location>
        <begin position="333"/>
        <end position="345"/>
    </location>
</feature>
<evidence type="ECO:0000313" key="4">
    <source>
        <dbReference type="Proteomes" id="UP000054598"/>
    </source>
</evidence>
<feature type="region of interest" description="Disordered" evidence="1">
    <location>
        <begin position="323"/>
        <end position="378"/>
    </location>
</feature>
<dbReference type="SUPFAM" id="SSF53756">
    <property type="entry name" value="UDP-Glycosyltransferase/glycogen phosphorylase"/>
    <property type="match status" value="1"/>
</dbReference>
<dbReference type="EMBL" id="LGHE01000333">
    <property type="protein sequence ID" value="KUK98408.1"/>
    <property type="molecule type" value="Genomic_DNA"/>
</dbReference>
<organism evidence="3 4">
    <name type="scientific">Methanoculleus marisnigri</name>
    <dbReference type="NCBI Taxonomy" id="2198"/>
    <lineage>
        <taxon>Archaea</taxon>
        <taxon>Methanobacteriati</taxon>
        <taxon>Methanobacteriota</taxon>
        <taxon>Stenosarchaea group</taxon>
        <taxon>Methanomicrobia</taxon>
        <taxon>Methanomicrobiales</taxon>
        <taxon>Methanomicrobiaceae</taxon>
        <taxon>Methanoculleus</taxon>
    </lineage>
</organism>
<dbReference type="AlphaFoldDB" id="A0A101INB5"/>
<accession>A0A101INB5</accession>
<dbReference type="Gene3D" id="3.40.50.2000">
    <property type="entry name" value="Glycogen Phosphorylase B"/>
    <property type="match status" value="2"/>
</dbReference>
<dbReference type="InterPro" id="IPR029767">
    <property type="entry name" value="WecB-like"/>
</dbReference>
<dbReference type="CDD" id="cd03786">
    <property type="entry name" value="GTB_UDP-GlcNAc_2-Epimerase"/>
    <property type="match status" value="1"/>
</dbReference>
<dbReference type="PANTHER" id="PTHR43174">
    <property type="entry name" value="UDP-N-ACETYLGLUCOSAMINE 2-EPIMERASE"/>
    <property type="match status" value="1"/>
</dbReference>
<feature type="domain" description="UDP-N-acetylglucosamine 2-epimerase" evidence="2">
    <location>
        <begin position="24"/>
        <end position="270"/>
    </location>
</feature>
<dbReference type="PANTHER" id="PTHR43174:SF1">
    <property type="entry name" value="UDP-N-ACETYLGLUCOSAMINE 2-EPIMERASE"/>
    <property type="match status" value="1"/>
</dbReference>